<dbReference type="CDD" id="cd03244">
    <property type="entry name" value="ABCC_MRP_domain2"/>
    <property type="match status" value="1"/>
</dbReference>
<feature type="transmembrane region" description="Helical" evidence="9">
    <location>
        <begin position="1172"/>
        <end position="1191"/>
    </location>
</feature>
<evidence type="ECO:0000256" key="5">
    <source>
        <dbReference type="ARBA" id="ARBA00022741"/>
    </source>
</evidence>
<keyword evidence="5" id="KW-0547">Nucleotide-binding</keyword>
<evidence type="ECO:0000256" key="6">
    <source>
        <dbReference type="ARBA" id="ARBA00022840"/>
    </source>
</evidence>
<dbReference type="GO" id="GO:0016020">
    <property type="term" value="C:membrane"/>
    <property type="evidence" value="ECO:0007669"/>
    <property type="project" value="UniProtKB-SubCell"/>
</dbReference>
<evidence type="ECO:0000256" key="3">
    <source>
        <dbReference type="ARBA" id="ARBA00022692"/>
    </source>
</evidence>
<feature type="transmembrane region" description="Helical" evidence="9">
    <location>
        <begin position="596"/>
        <end position="617"/>
    </location>
</feature>
<feature type="transmembrane region" description="Helical" evidence="9">
    <location>
        <begin position="514"/>
        <end position="533"/>
    </location>
</feature>
<evidence type="ECO:0000256" key="8">
    <source>
        <dbReference type="ARBA" id="ARBA00023136"/>
    </source>
</evidence>
<dbReference type="Pfam" id="PF00664">
    <property type="entry name" value="ABC_membrane"/>
    <property type="match status" value="2"/>
</dbReference>
<feature type="transmembrane region" description="Helical" evidence="9">
    <location>
        <begin position="393"/>
        <end position="410"/>
    </location>
</feature>
<keyword evidence="13" id="KW-1185">Reference proteome</keyword>
<dbReference type="Pfam" id="PF00005">
    <property type="entry name" value="ABC_tran"/>
    <property type="match status" value="3"/>
</dbReference>
<reference evidence="12 13" key="1">
    <citation type="journal article" date="2018" name="MBio">
        <title>Comparative Genomics Reveals the Core Gene Toolbox for the Fungus-Insect Symbiosis.</title>
        <authorList>
            <person name="Wang Y."/>
            <person name="Stata M."/>
            <person name="Wang W."/>
            <person name="Stajich J.E."/>
            <person name="White M.M."/>
            <person name="Moncalvo J.M."/>
        </authorList>
    </citation>
    <scope>NUCLEOTIDE SEQUENCE [LARGE SCALE GENOMIC DNA]</scope>
    <source>
        <strain evidence="12 13">SWE-8-4</strain>
    </source>
</reference>
<dbReference type="InterPro" id="IPR027417">
    <property type="entry name" value="P-loop_NTPase"/>
</dbReference>
<name>A0A2T9YJU8_9FUNG</name>
<feature type="transmembrane region" description="Helical" evidence="9">
    <location>
        <begin position="20"/>
        <end position="42"/>
    </location>
</feature>
<feature type="domain" description="ABC transporter" evidence="10">
    <location>
        <begin position="735"/>
        <end position="968"/>
    </location>
</feature>
<keyword evidence="3 9" id="KW-0812">Transmembrane</keyword>
<dbReference type="EMBL" id="MBFR01000156">
    <property type="protein sequence ID" value="PVU92598.1"/>
    <property type="molecule type" value="Genomic_DNA"/>
</dbReference>
<dbReference type="PANTHER" id="PTHR24223">
    <property type="entry name" value="ATP-BINDING CASSETTE SUB-FAMILY C"/>
    <property type="match status" value="1"/>
</dbReference>
<dbReference type="GO" id="GO:0016887">
    <property type="term" value="F:ATP hydrolysis activity"/>
    <property type="evidence" value="ECO:0007669"/>
    <property type="project" value="InterPro"/>
</dbReference>
<dbReference type="InterPro" id="IPR050173">
    <property type="entry name" value="ABC_transporter_C-like"/>
</dbReference>
<feature type="transmembrane region" description="Helical" evidence="9">
    <location>
        <begin position="121"/>
        <end position="141"/>
    </location>
</feature>
<dbReference type="Gene3D" id="3.40.50.300">
    <property type="entry name" value="P-loop containing nucleotide triphosphate hydrolases"/>
    <property type="match status" value="2"/>
</dbReference>
<dbReference type="InterPro" id="IPR017871">
    <property type="entry name" value="ABC_transporter-like_CS"/>
</dbReference>
<feature type="domain" description="ABC transporter" evidence="10">
    <location>
        <begin position="1352"/>
        <end position="1692"/>
    </location>
</feature>
<feature type="transmembrane region" description="Helical" evidence="9">
    <location>
        <begin position="229"/>
        <end position="248"/>
    </location>
</feature>
<gene>
    <name evidence="12" type="ORF">BB561_003737</name>
</gene>
<dbReference type="SUPFAM" id="SSF90123">
    <property type="entry name" value="ABC transporter transmembrane region"/>
    <property type="match status" value="2"/>
</dbReference>
<dbReference type="InterPro" id="IPR011527">
    <property type="entry name" value="ABC1_TM_dom"/>
</dbReference>
<dbReference type="STRING" id="133385.A0A2T9YJU8"/>
<evidence type="ECO:0000256" key="1">
    <source>
        <dbReference type="ARBA" id="ARBA00004370"/>
    </source>
</evidence>
<dbReference type="InterPro" id="IPR003439">
    <property type="entry name" value="ABC_transporter-like_ATP-bd"/>
</dbReference>
<evidence type="ECO:0000256" key="4">
    <source>
        <dbReference type="ARBA" id="ARBA00022737"/>
    </source>
</evidence>
<feature type="transmembrane region" description="Helical" evidence="9">
    <location>
        <begin position="987"/>
        <end position="1010"/>
    </location>
</feature>
<keyword evidence="8 9" id="KW-0472">Membrane</keyword>
<dbReference type="GO" id="GO:0005524">
    <property type="term" value="F:ATP binding"/>
    <property type="evidence" value="ECO:0007669"/>
    <property type="project" value="UniProtKB-KW"/>
</dbReference>
<dbReference type="CDD" id="cd18596">
    <property type="entry name" value="ABC_6TM_VMR1_D1_like"/>
    <property type="match status" value="1"/>
</dbReference>
<feature type="transmembrane region" description="Helical" evidence="9">
    <location>
        <begin position="1256"/>
        <end position="1277"/>
    </location>
</feature>
<dbReference type="GO" id="GO:0140359">
    <property type="term" value="F:ABC-type transporter activity"/>
    <property type="evidence" value="ECO:0007669"/>
    <property type="project" value="InterPro"/>
</dbReference>
<evidence type="ECO:0000259" key="11">
    <source>
        <dbReference type="PROSITE" id="PS50929"/>
    </source>
</evidence>
<dbReference type="PROSITE" id="PS50893">
    <property type="entry name" value="ABC_TRANSPORTER_2"/>
    <property type="match status" value="2"/>
</dbReference>
<sequence length="1709" mass="194384">MSALSMSYLTKALDLSLEFYLVASISLLIFFKALFWNFPIFYSSNTFPNFDPQPSNQPLNHSEPHVALLNSEESSLHAIQSKFELLDSAILSGKKNAATATLKNYSLQGLPQPIYSSNSRILTFLSCALYCIQCGLFWFLFSFSLTSSQPPLIYHALETTLFWSAISWSFLQFNSLYKVIKLHRYQQTLYLATEYGFYSVLWEIMVLFLSFTVELYRFYNNHLLQEYTFSHYLVLLNSFLLLIIIGSINPKPVQKQKSNPTDSPVFEGNIYTSNESLLEDPEQSSSFYGLMLFTWINDLMSLSAKIRIGYAQLYRMQYVDLPGYCWNRFAKVSNQHQKYSFFWKIIHVFRPEIILQICLIICLSFLKFSGPYFLNKILHFLENPDAKNDFSVGYIYCFGLAFFGFFQIILENQALWLGRKISIRLRNIITCELVNKSLLLAPLATINDNNIINVSDEKNDTISNKTSSSGMLMNLMTADLNKLVEVSAYIDYSVLAVTQLVFGIIYLYQLMGISSIAGLVIMVVYTRLSKFLFDYILNIQSQIYTISDKRLAAIGELVSGIKAVKLFGWESQFISKITIIRNEQLKKLWNVCKLAILNWFFLSLTPILVLASVFWIYTVVLGNKISAEIAFTSLTIFNIIRSAFENIPWIFSQLINTKVSFDRINKYLQQPEIQMLSDRCSNSQSYIGFEKATLTWLKQCDNPISNNKHTSQNDTTIDTPFLSQIERPLLESLSTDYNTISASDLLQTSFTLAELDIKFSIGQISVLSGPVGSGKSSILRALVGEMTLISGKIIMPTYNDNSRLANIAYVPQEPWLRNASVRDNILFGEEYNQEKYESVLFATALKPDMRALENGDMTLVGERGVSLSGGQKQRVALARALYSSALIVLIDDCLSAIDSYTANHIAQNCFVKKTFTAEKTIILASNHVHLSLTFADWVVLIRDGMIVTQGTPPDILICSDELEEERGSGKMGYRIWKTYIEALGSKYFWVIILLFAVFSEFVSIFHTYWVRLWVAAIKSQSLFLKSLPVITFTTIPSTLFSKSNWFIPKLYNDVVSTSLHTTPDDEGLTIYYLRIYLLIGLIMCALRQSVYYLFYMGSLRASKIIHNRLLQSVTHAKPSFFNKTPIGQIINRFSRDIQRIDDGMVDNIILWIFELLNAIAVIVIIALLVPPFLVVGLLMFSYFAFIASKYLNSTREMKRMESNTVSPLLSLFSELIPGITSIRAFGKQNDYIEETVKRMDNHNRPYYYLWASNRWLCINTDSAGLAVSFITAFFVIYNRDIIDSGLAGFTLGYSFTFSVSLMWVIRYISEIELGLNSVERISQYYENALPQEAPNIVLCNRPEVNWPLTGKLTVANLSVSYTGNNMVLKNLNFEISNGEKVAIVGRTGAGKSTLVHTLLRLAEPEDGAKIILDGIDILKIGLEDLRKKITIIPQDPILFSGTIRYNLDLFDEYTDKEIWNALHQAHLVANSDLTLENMNQERQDQETILLNDANINIRSDIQIKGTLNKNLNLDPLADDTPHSEYNSDYYTTQTTSPIESTSLTQDQKAEIPSNKINNMDTRENYKKTTKSKRHKKRYPFTSLNDTVREGGANLSLGQRQLVALSRALLRKSKLTIFDEATASIDFETDLKIQTTIRGSGFGGSTIIVIAHRLKTIMDFDKIILLEKGELIATGSPFELINNNIIFKTMCEMSNEYDTLYDIAKMQTEK</sequence>
<keyword evidence="2" id="KW-0813">Transport</keyword>
<comment type="subcellular location">
    <subcellularLocation>
        <location evidence="1">Membrane</location>
    </subcellularLocation>
</comment>
<evidence type="ECO:0000313" key="12">
    <source>
        <dbReference type="EMBL" id="PVU92598.1"/>
    </source>
</evidence>
<dbReference type="InterPro" id="IPR003593">
    <property type="entry name" value="AAA+_ATPase"/>
</dbReference>
<dbReference type="PANTHER" id="PTHR24223:SF353">
    <property type="entry name" value="ABC TRANSPORTER ATP-BINDING PROTEIN_PERMEASE VMR1-RELATED"/>
    <property type="match status" value="1"/>
</dbReference>
<dbReference type="PROSITE" id="PS50929">
    <property type="entry name" value="ABC_TM1F"/>
    <property type="match status" value="2"/>
</dbReference>
<dbReference type="SUPFAM" id="SSF52540">
    <property type="entry name" value="P-loop containing nucleoside triphosphate hydrolases"/>
    <property type="match status" value="2"/>
</dbReference>
<protein>
    <submittedName>
        <fullName evidence="12">Uncharacterized protein</fullName>
    </submittedName>
</protein>
<dbReference type="SMART" id="SM00382">
    <property type="entry name" value="AAA"/>
    <property type="match status" value="2"/>
</dbReference>
<dbReference type="Proteomes" id="UP000245383">
    <property type="component" value="Unassembled WGS sequence"/>
</dbReference>
<accession>A0A2T9YJU8</accession>
<feature type="transmembrane region" description="Helical" evidence="9">
    <location>
        <begin position="1148"/>
        <end position="1166"/>
    </location>
</feature>
<organism evidence="12 13">
    <name type="scientific">Smittium simulii</name>
    <dbReference type="NCBI Taxonomy" id="133385"/>
    <lineage>
        <taxon>Eukaryota</taxon>
        <taxon>Fungi</taxon>
        <taxon>Fungi incertae sedis</taxon>
        <taxon>Zoopagomycota</taxon>
        <taxon>Kickxellomycotina</taxon>
        <taxon>Harpellomycetes</taxon>
        <taxon>Harpellales</taxon>
        <taxon>Legeriomycetaceae</taxon>
        <taxon>Smittium</taxon>
    </lineage>
</organism>
<feature type="transmembrane region" description="Helical" evidence="9">
    <location>
        <begin position="353"/>
        <end position="373"/>
    </location>
</feature>
<dbReference type="PROSITE" id="PS00211">
    <property type="entry name" value="ABC_TRANSPORTER_1"/>
    <property type="match status" value="2"/>
</dbReference>
<feature type="domain" description="ABC transmembrane type-1" evidence="11">
    <location>
        <begin position="1046"/>
        <end position="1313"/>
    </location>
</feature>
<keyword evidence="6" id="KW-0067">ATP-binding</keyword>
<dbReference type="InterPro" id="IPR036640">
    <property type="entry name" value="ABC1_TM_sf"/>
</dbReference>
<evidence type="ECO:0000256" key="2">
    <source>
        <dbReference type="ARBA" id="ARBA00022448"/>
    </source>
</evidence>
<dbReference type="CDD" id="cd03250">
    <property type="entry name" value="ABCC_MRP_domain1"/>
    <property type="match status" value="1"/>
</dbReference>
<dbReference type="Gene3D" id="1.20.1560.10">
    <property type="entry name" value="ABC transporter type 1, transmembrane domain"/>
    <property type="match status" value="2"/>
</dbReference>
<keyword evidence="7 9" id="KW-1133">Transmembrane helix</keyword>
<evidence type="ECO:0000256" key="7">
    <source>
        <dbReference type="ARBA" id="ARBA00022989"/>
    </source>
</evidence>
<feature type="transmembrane region" description="Helical" evidence="9">
    <location>
        <begin position="1289"/>
        <end position="1308"/>
    </location>
</feature>
<feature type="transmembrane region" description="Helical" evidence="9">
    <location>
        <begin position="1071"/>
        <end position="1094"/>
    </location>
</feature>
<evidence type="ECO:0000259" key="10">
    <source>
        <dbReference type="PROSITE" id="PS50893"/>
    </source>
</evidence>
<feature type="domain" description="ABC transmembrane type-1" evidence="11">
    <location>
        <begin position="354"/>
        <end position="656"/>
    </location>
</feature>
<feature type="transmembrane region" description="Helical" evidence="9">
    <location>
        <begin position="189"/>
        <end position="209"/>
    </location>
</feature>
<keyword evidence="4" id="KW-0677">Repeat</keyword>
<feature type="transmembrane region" description="Helical" evidence="9">
    <location>
        <begin position="161"/>
        <end position="177"/>
    </location>
</feature>
<evidence type="ECO:0000313" key="13">
    <source>
        <dbReference type="Proteomes" id="UP000245383"/>
    </source>
</evidence>
<proteinExistence type="predicted"/>
<comment type="caution">
    <text evidence="12">The sequence shown here is derived from an EMBL/GenBank/DDBJ whole genome shotgun (WGS) entry which is preliminary data.</text>
</comment>
<dbReference type="CDD" id="cd18604">
    <property type="entry name" value="ABC_6TM_VMR1_D2_like"/>
    <property type="match status" value="1"/>
</dbReference>
<dbReference type="OrthoDB" id="6500128at2759"/>
<evidence type="ECO:0000256" key="9">
    <source>
        <dbReference type="SAM" id="Phobius"/>
    </source>
</evidence>